<gene>
    <name evidence="1" type="ORF">CEPIT_LOCUS36408</name>
</gene>
<name>A0AAV0FQS0_9ASTE</name>
<dbReference type="PANTHER" id="PTHR47169">
    <property type="entry name" value="OS01G0541250 PROTEIN"/>
    <property type="match status" value="1"/>
</dbReference>
<proteinExistence type="predicted"/>
<dbReference type="Proteomes" id="UP001152523">
    <property type="component" value="Unassembled WGS sequence"/>
</dbReference>
<dbReference type="GO" id="GO:0003676">
    <property type="term" value="F:nucleic acid binding"/>
    <property type="evidence" value="ECO:0007669"/>
    <property type="project" value="InterPro"/>
</dbReference>
<organism evidence="1 2">
    <name type="scientific">Cuscuta epithymum</name>
    <dbReference type="NCBI Taxonomy" id="186058"/>
    <lineage>
        <taxon>Eukaryota</taxon>
        <taxon>Viridiplantae</taxon>
        <taxon>Streptophyta</taxon>
        <taxon>Embryophyta</taxon>
        <taxon>Tracheophyta</taxon>
        <taxon>Spermatophyta</taxon>
        <taxon>Magnoliopsida</taxon>
        <taxon>eudicotyledons</taxon>
        <taxon>Gunneridae</taxon>
        <taxon>Pentapetalae</taxon>
        <taxon>asterids</taxon>
        <taxon>lamiids</taxon>
        <taxon>Solanales</taxon>
        <taxon>Convolvulaceae</taxon>
        <taxon>Cuscuteae</taxon>
        <taxon>Cuscuta</taxon>
        <taxon>Cuscuta subgen. Cuscuta</taxon>
    </lineage>
</organism>
<dbReference type="Gene3D" id="3.30.420.10">
    <property type="entry name" value="Ribonuclease H-like superfamily/Ribonuclease H"/>
    <property type="match status" value="1"/>
</dbReference>
<evidence type="ECO:0000313" key="1">
    <source>
        <dbReference type="EMBL" id="CAH9137919.1"/>
    </source>
</evidence>
<accession>A0AAV0FQS0</accession>
<dbReference type="AlphaFoldDB" id="A0AAV0FQS0"/>
<evidence type="ECO:0000313" key="2">
    <source>
        <dbReference type="Proteomes" id="UP001152523"/>
    </source>
</evidence>
<reference evidence="1" key="1">
    <citation type="submission" date="2022-07" db="EMBL/GenBank/DDBJ databases">
        <authorList>
            <person name="Macas J."/>
            <person name="Novak P."/>
            <person name="Neumann P."/>
        </authorList>
    </citation>
    <scope>NUCLEOTIDE SEQUENCE</scope>
</reference>
<sequence>MGWKIGIFPFTYEQRAKRASKNRPAGTLETKPTLSITRNVINEMMLHKVLPAIKVTWPDVENRNIIIQQDNARPHIDVNDAEFVESATADCWKIKLTFQPPNSPDLNVLDIGLFSCN</sequence>
<evidence type="ECO:0008006" key="3">
    <source>
        <dbReference type="Google" id="ProtNLM"/>
    </source>
</evidence>
<dbReference type="PANTHER" id="PTHR47169:SF2">
    <property type="entry name" value="OS01G0541250 PROTEIN"/>
    <property type="match status" value="1"/>
</dbReference>
<keyword evidence="2" id="KW-1185">Reference proteome</keyword>
<dbReference type="EMBL" id="CAMAPF010001002">
    <property type="protein sequence ID" value="CAH9137919.1"/>
    <property type="molecule type" value="Genomic_DNA"/>
</dbReference>
<protein>
    <recommendedName>
        <fullName evidence="3">Transposase</fullName>
    </recommendedName>
</protein>
<comment type="caution">
    <text evidence="1">The sequence shown here is derived from an EMBL/GenBank/DDBJ whole genome shotgun (WGS) entry which is preliminary data.</text>
</comment>
<dbReference type="InterPro" id="IPR036397">
    <property type="entry name" value="RNaseH_sf"/>
</dbReference>